<evidence type="ECO:0000313" key="9">
    <source>
        <dbReference type="Proteomes" id="UP000009079"/>
    </source>
</evidence>
<keyword evidence="9" id="KW-1185">Reference proteome</keyword>
<dbReference type="InterPro" id="IPR004201">
    <property type="entry name" value="Cdc48_dom2"/>
</dbReference>
<dbReference type="SMART" id="SM01073">
    <property type="entry name" value="CDC48_N"/>
    <property type="match status" value="1"/>
</dbReference>
<reference evidence="8 9" key="1">
    <citation type="journal article" date="2009" name="Appl. Environ. Microbiol.">
        <title>Metabolic versatility and indigenous origin of the archaeon Thermococcus sibiricus, isolated from a siberian oil reservoir, as revealed by genome analysis.</title>
        <authorList>
            <person name="Mardanov A.V."/>
            <person name="Ravin N.V."/>
            <person name="Svetlitchnyi V.A."/>
            <person name="Beletsky A.V."/>
            <person name="Miroshnichenko M.L."/>
            <person name="Bonch-Osmolovskaya E.A."/>
            <person name="Skryabin K.G."/>
        </authorList>
    </citation>
    <scope>NUCLEOTIDE SEQUENCE [LARGE SCALE GENOMIC DNA]</scope>
    <source>
        <strain evidence="9">DSM 12597 / MM 739</strain>
    </source>
</reference>
<dbReference type="GO" id="GO:0005524">
    <property type="term" value="F:ATP binding"/>
    <property type="evidence" value="ECO:0007669"/>
    <property type="project" value="UniProtKB-KW"/>
</dbReference>
<dbReference type="STRING" id="604354.TSIB_0521"/>
<dbReference type="GO" id="GO:0016887">
    <property type="term" value="F:ATP hydrolysis activity"/>
    <property type="evidence" value="ECO:0007669"/>
    <property type="project" value="InterPro"/>
</dbReference>
<dbReference type="FunFam" id="3.40.50.300:FF:000012">
    <property type="entry name" value="Transitional endoplasmic reticulum ATPase"/>
    <property type="match status" value="1"/>
</dbReference>
<dbReference type="InterPro" id="IPR003959">
    <property type="entry name" value="ATPase_AAA_core"/>
</dbReference>
<feature type="domain" description="AAA+ ATPase" evidence="5">
    <location>
        <begin position="215"/>
        <end position="351"/>
    </location>
</feature>
<keyword evidence="4" id="KW-0067">ATP-binding</keyword>
<dbReference type="Pfam" id="PF00004">
    <property type="entry name" value="AAA"/>
    <property type="match status" value="2"/>
</dbReference>
<dbReference type="SMART" id="SM01072">
    <property type="entry name" value="CDC48_2"/>
    <property type="match status" value="1"/>
</dbReference>
<organism evidence="8 9">
    <name type="scientific">Thermococcus sibiricus (strain DSM 12597 / MM 739)</name>
    <dbReference type="NCBI Taxonomy" id="604354"/>
    <lineage>
        <taxon>Archaea</taxon>
        <taxon>Methanobacteriati</taxon>
        <taxon>Methanobacteriota</taxon>
        <taxon>Thermococci</taxon>
        <taxon>Thermococcales</taxon>
        <taxon>Thermococcaceae</taxon>
        <taxon>Thermococcus</taxon>
    </lineage>
</organism>
<feature type="domain" description="CDC48 N-terminal subdomain" evidence="7">
    <location>
        <begin position="8"/>
        <end position="92"/>
    </location>
</feature>
<proteinExistence type="inferred from homology"/>
<evidence type="ECO:0000313" key="8">
    <source>
        <dbReference type="EMBL" id="ACS89587.1"/>
    </source>
</evidence>
<dbReference type="SUPFAM" id="SSF54585">
    <property type="entry name" value="Cdc48 domain 2-like"/>
    <property type="match status" value="1"/>
</dbReference>
<dbReference type="Proteomes" id="UP000009079">
    <property type="component" value="Chromosome"/>
</dbReference>
<dbReference type="Gene3D" id="2.40.40.20">
    <property type="match status" value="1"/>
</dbReference>
<protein>
    <submittedName>
        <fullName evidence="8">CDC48/VCP like protein, AAA superfamily</fullName>
    </submittedName>
</protein>
<dbReference type="Pfam" id="PF17862">
    <property type="entry name" value="AAA_lid_3"/>
    <property type="match status" value="2"/>
</dbReference>
<dbReference type="InterPro" id="IPR003338">
    <property type="entry name" value="CDC4_N-term_subdom"/>
</dbReference>
<dbReference type="KEGG" id="tsi:TSIB_0521"/>
<dbReference type="InterPro" id="IPR003593">
    <property type="entry name" value="AAA+_ATPase"/>
</dbReference>
<dbReference type="GO" id="GO:0005737">
    <property type="term" value="C:cytoplasm"/>
    <property type="evidence" value="ECO:0007669"/>
    <property type="project" value="UniProtKB-ARBA"/>
</dbReference>
<feature type="domain" description="AAA+ ATPase" evidence="5">
    <location>
        <begin position="551"/>
        <end position="687"/>
    </location>
</feature>
<dbReference type="EMBL" id="CP001463">
    <property type="protein sequence ID" value="ACS89587.1"/>
    <property type="molecule type" value="Genomic_DNA"/>
</dbReference>
<dbReference type="Gene3D" id="1.10.8.60">
    <property type="match status" value="3"/>
</dbReference>
<dbReference type="SMART" id="SM00382">
    <property type="entry name" value="AAA"/>
    <property type="match status" value="2"/>
</dbReference>
<dbReference type="RefSeq" id="WP_015848807.1">
    <property type="nucleotide sequence ID" value="NC_012883.1"/>
</dbReference>
<accession>C6A1U2</accession>
<dbReference type="InterPro" id="IPR041569">
    <property type="entry name" value="AAA_lid_3"/>
</dbReference>
<dbReference type="FunFam" id="2.40.40.20:FF:000007">
    <property type="entry name" value="AAA family ATPase"/>
    <property type="match status" value="1"/>
</dbReference>
<dbReference type="Gene3D" id="3.10.330.10">
    <property type="match status" value="1"/>
</dbReference>
<dbReference type="SUPFAM" id="SSF52540">
    <property type="entry name" value="P-loop containing nucleoside triphosphate hydrolases"/>
    <property type="match status" value="2"/>
</dbReference>
<dbReference type="FunFam" id="1.10.8.60:FF:000178">
    <property type="entry name" value="CDC48/VCP homolog, AAA superfamily"/>
    <property type="match status" value="1"/>
</dbReference>
<name>C6A1U2_THESM</name>
<dbReference type="GeneID" id="8095509"/>
<comment type="similarity">
    <text evidence="1">Belongs to the AAA ATPase family. CDC48 subfamily.</text>
</comment>
<dbReference type="FunFam" id="3.10.330.10:FF:000008">
    <property type="entry name" value="AAA family ATPase, CDC48 subfamily"/>
    <property type="match status" value="1"/>
</dbReference>
<dbReference type="InterPro" id="IPR029067">
    <property type="entry name" value="CDC48_domain_2-like_sf"/>
</dbReference>
<dbReference type="PANTHER" id="PTHR23077:SF171">
    <property type="entry name" value="NUCLEAR VALOSIN-CONTAINING PROTEIN-LIKE"/>
    <property type="match status" value="1"/>
</dbReference>
<dbReference type="CDD" id="cd19503">
    <property type="entry name" value="RecA-like_CDC48_NLV2_r1-like"/>
    <property type="match status" value="1"/>
</dbReference>
<keyword evidence="3" id="KW-0547">Nucleotide-binding</keyword>
<dbReference type="HOGENOM" id="CLU_000688_12_2_2"/>
<dbReference type="PANTHER" id="PTHR23077">
    <property type="entry name" value="AAA-FAMILY ATPASE"/>
    <property type="match status" value="1"/>
</dbReference>
<dbReference type="InterPro" id="IPR027417">
    <property type="entry name" value="P-loop_NTPase"/>
</dbReference>
<dbReference type="FunFam" id="3.40.50.300:FF:000018">
    <property type="entry name" value="Cell division control 48"/>
    <property type="match status" value="1"/>
</dbReference>
<dbReference type="NCBIfam" id="TIGR01243">
    <property type="entry name" value="CDC48"/>
    <property type="match status" value="1"/>
</dbReference>
<dbReference type="AlphaFoldDB" id="C6A1U2"/>
<evidence type="ECO:0000259" key="7">
    <source>
        <dbReference type="SMART" id="SM01073"/>
    </source>
</evidence>
<evidence type="ECO:0000259" key="6">
    <source>
        <dbReference type="SMART" id="SM01072"/>
    </source>
</evidence>
<dbReference type="SUPFAM" id="SSF50692">
    <property type="entry name" value="ADC-like"/>
    <property type="match status" value="1"/>
</dbReference>
<keyword evidence="2" id="KW-0677">Repeat</keyword>
<dbReference type="InterPro" id="IPR009010">
    <property type="entry name" value="Asp_de-COase-like_dom_sf"/>
</dbReference>
<evidence type="ECO:0000256" key="1">
    <source>
        <dbReference type="ARBA" id="ARBA00009833"/>
    </source>
</evidence>
<dbReference type="InterPro" id="IPR005938">
    <property type="entry name" value="AAA_ATPase_CDC48"/>
</dbReference>
<dbReference type="eggNOG" id="arCOG01308">
    <property type="taxonomic scope" value="Archaea"/>
</dbReference>
<dbReference type="InterPro" id="IPR003960">
    <property type="entry name" value="ATPase_AAA_CS"/>
</dbReference>
<feature type="domain" description="CDC48" evidence="6">
    <location>
        <begin position="107"/>
        <end position="170"/>
    </location>
</feature>
<evidence type="ECO:0000259" key="5">
    <source>
        <dbReference type="SMART" id="SM00382"/>
    </source>
</evidence>
<evidence type="ECO:0000256" key="2">
    <source>
        <dbReference type="ARBA" id="ARBA00022737"/>
    </source>
</evidence>
<gene>
    <name evidence="8" type="ordered locus">TSIB_0521</name>
</gene>
<dbReference type="InterPro" id="IPR050168">
    <property type="entry name" value="AAA_ATPase_domain"/>
</dbReference>
<evidence type="ECO:0000256" key="4">
    <source>
        <dbReference type="ARBA" id="ARBA00022840"/>
    </source>
</evidence>
<dbReference type="PROSITE" id="PS00674">
    <property type="entry name" value="AAA"/>
    <property type="match status" value="2"/>
</dbReference>
<evidence type="ECO:0000256" key="3">
    <source>
        <dbReference type="ARBA" id="ARBA00022741"/>
    </source>
</evidence>
<dbReference type="OrthoDB" id="77269at2157"/>
<dbReference type="Pfam" id="PF02359">
    <property type="entry name" value="CDC48_N"/>
    <property type="match status" value="1"/>
</dbReference>
<dbReference type="Gene3D" id="3.40.50.300">
    <property type="entry name" value="P-loop containing nucleotide triphosphate hydrolases"/>
    <property type="match status" value="2"/>
</dbReference>
<dbReference type="CDD" id="cd19511">
    <property type="entry name" value="RecA-like_CDC48_r2-like"/>
    <property type="match status" value="1"/>
</dbReference>
<dbReference type="Pfam" id="PF02933">
    <property type="entry name" value="CDC48_2"/>
    <property type="match status" value="1"/>
</dbReference>
<sequence length="810" mass="90826">MADKNEIKLKVASAYQRDVGRGIVRVDRNAMRKIGVQTGDIVEIIGTKNTAAVVWPAYPEDEGLEIIRMDGTIRKNAGVGLGDEVTIRKAEVKEAQKVVLAPTEPIRFGHDFVDWLHSRLVGRPVVRGDYIRIGVLGQELTFVVTATTPSGVVQITEFTEFTVSEKTVKEVTKTPALGVTYEDIGGLKDAIQKIREMIELPLKHPEVFEKLGIEPPKGVLLYGPPGTGKTLLAKAVANEANAHFIAINGPEIMSKYYGESEERLREVFKESEENAPSIIFIDEIDAIAPKRGEVTGEVEKRVVAQLLTLMDGLKSRGKVIVIGATNRPDALDPALRRPGRFDREIEIGVPDKQGRKEILQIHTRGMPIEPDFRKEEVKKVLKELKQDDRFRDAAERALYKIEDLADKEEIIRRAIRDIDDKLYEEVKHRLIDLLLEELAEKTHGFVGADLAALAREAAMAALRRLIEEGKIDFEAESIPKEVLEELKVTRRDFYEALKMVEPSALREVLLEIPNVRWNDIGGLEEVKQQLREAVEWPLKYPEAFMAMGINPPKGILLYGPPGTGKTLLAKAVATESEANFIGIRGPEVLSKWVGESEKNIREIFRKARQAAPTVIFIDEIDAIAPRRGSDVNRVTDRLINQLLTEMDGIEENSGVVVIAATNRPDILDPALLRPGRFDRIILVPAPDVKARLEIFKVHTRNVPLAKDVNLEELAKRTEGYTGADIEAVVREAAFNTMRRAISEGIIKPGTRASDIRERVKVTMRDFEEAMKKVGPSVSEETMEYYKRIEEMFIKKKSEVKPTEGRDRTIL</sequence>